<reference evidence="3" key="1">
    <citation type="journal article" date="2019" name="Int. J. Syst. Evol. Microbiol.">
        <title>The Global Catalogue of Microorganisms (GCM) 10K type strain sequencing project: providing services to taxonomists for standard genome sequencing and annotation.</title>
        <authorList>
            <consortium name="The Broad Institute Genomics Platform"/>
            <consortium name="The Broad Institute Genome Sequencing Center for Infectious Disease"/>
            <person name="Wu L."/>
            <person name="Ma J."/>
        </authorList>
    </citation>
    <scope>NUCLEOTIDE SEQUENCE [LARGE SCALE GENOMIC DNA]</scope>
    <source>
        <strain evidence="3">CGMCC 1.16275</strain>
    </source>
</reference>
<evidence type="ECO:0000313" key="3">
    <source>
        <dbReference type="Proteomes" id="UP001596456"/>
    </source>
</evidence>
<keyword evidence="1" id="KW-1133">Transmembrane helix</keyword>
<dbReference type="Proteomes" id="UP001596456">
    <property type="component" value="Unassembled WGS sequence"/>
</dbReference>
<gene>
    <name evidence="2" type="ORF">ACFQPS_08570</name>
</gene>
<accession>A0ABW2KVL7</accession>
<proteinExistence type="predicted"/>
<sequence>MTDDKRDDRRRPREDRLDRGVKVFYLATLALMLYGAVSALLRLA</sequence>
<keyword evidence="1" id="KW-0472">Membrane</keyword>
<keyword evidence="1" id="KW-0812">Transmembrane</keyword>
<evidence type="ECO:0000313" key="2">
    <source>
        <dbReference type="EMBL" id="MFC7333212.1"/>
    </source>
</evidence>
<protein>
    <submittedName>
        <fullName evidence="2">Uncharacterized protein</fullName>
    </submittedName>
</protein>
<organism evidence="2 3">
    <name type="scientific">Rhodocista pekingensis</name>
    <dbReference type="NCBI Taxonomy" id="201185"/>
    <lineage>
        <taxon>Bacteria</taxon>
        <taxon>Pseudomonadati</taxon>
        <taxon>Pseudomonadota</taxon>
        <taxon>Alphaproteobacteria</taxon>
        <taxon>Rhodospirillales</taxon>
        <taxon>Azospirillaceae</taxon>
        <taxon>Rhodocista</taxon>
    </lineage>
</organism>
<dbReference type="RefSeq" id="WP_377358145.1">
    <property type="nucleotide sequence ID" value="NZ_JBHTCM010000010.1"/>
</dbReference>
<keyword evidence="3" id="KW-1185">Reference proteome</keyword>
<feature type="transmembrane region" description="Helical" evidence="1">
    <location>
        <begin position="21"/>
        <end position="41"/>
    </location>
</feature>
<name>A0ABW2KVL7_9PROT</name>
<comment type="caution">
    <text evidence="2">The sequence shown here is derived from an EMBL/GenBank/DDBJ whole genome shotgun (WGS) entry which is preliminary data.</text>
</comment>
<evidence type="ECO:0000256" key="1">
    <source>
        <dbReference type="SAM" id="Phobius"/>
    </source>
</evidence>
<dbReference type="EMBL" id="JBHTCM010000010">
    <property type="protein sequence ID" value="MFC7333212.1"/>
    <property type="molecule type" value="Genomic_DNA"/>
</dbReference>